<protein>
    <submittedName>
        <fullName evidence="2">(R)-specific enoyl-CoA hydratase</fullName>
    </submittedName>
</protein>
<dbReference type="GO" id="GO:0019171">
    <property type="term" value="F:(3R)-hydroxyacyl-[acyl-carrier-protein] dehydratase activity"/>
    <property type="evidence" value="ECO:0007669"/>
    <property type="project" value="TreeGrafter"/>
</dbReference>
<dbReference type="Pfam" id="PF01575">
    <property type="entry name" value="MaoC_dehydratas"/>
    <property type="match status" value="1"/>
</dbReference>
<dbReference type="PANTHER" id="PTHR43437:SF3">
    <property type="entry name" value="HYDROXYACYL-THIOESTER DEHYDRATASE TYPE 2, MITOCHONDRIAL"/>
    <property type="match status" value="1"/>
</dbReference>
<proteinExistence type="predicted"/>
<dbReference type="CDD" id="cd03449">
    <property type="entry name" value="R_hydratase"/>
    <property type="match status" value="1"/>
</dbReference>
<dbReference type="GO" id="GO:0005739">
    <property type="term" value="C:mitochondrion"/>
    <property type="evidence" value="ECO:0007669"/>
    <property type="project" value="TreeGrafter"/>
</dbReference>
<keyword evidence="3" id="KW-1185">Reference proteome</keyword>
<dbReference type="Gene3D" id="3.10.129.10">
    <property type="entry name" value="Hotdog Thioesterase"/>
    <property type="match status" value="1"/>
</dbReference>
<dbReference type="GO" id="GO:0006633">
    <property type="term" value="P:fatty acid biosynthetic process"/>
    <property type="evidence" value="ECO:0007669"/>
    <property type="project" value="TreeGrafter"/>
</dbReference>
<reference evidence="2" key="1">
    <citation type="submission" date="2022-08" db="EMBL/GenBank/DDBJ databases">
        <authorList>
            <person name="Marques A."/>
        </authorList>
    </citation>
    <scope>NUCLEOTIDE SEQUENCE</scope>
    <source>
        <strain evidence="2">RhyPub2mFocal</strain>
        <tissue evidence="2">Leaves</tissue>
    </source>
</reference>
<dbReference type="AlphaFoldDB" id="A0AAV8F4B4"/>
<gene>
    <name evidence="2" type="ORF">LUZ62_036804</name>
</gene>
<sequence length="179" mass="19947">MQTTRLRRFLSPSQSRFPIHFFSSTPSPPPIEPTPSSNSPHLLSVGHVLRFSRRFMDQDVAHFSEVTGDYNPVHLDSEFAKSVGGFDRGRVVHGMLVASLFPSIIASNFPGAVYVSQDLKFKLPVYVGDEVAAEVQAINIRQIKKKFIVKFTTKCFTNEFHPVVDGEAVAVLPSLNLMK</sequence>
<organism evidence="2 3">
    <name type="scientific">Rhynchospora pubera</name>
    <dbReference type="NCBI Taxonomy" id="906938"/>
    <lineage>
        <taxon>Eukaryota</taxon>
        <taxon>Viridiplantae</taxon>
        <taxon>Streptophyta</taxon>
        <taxon>Embryophyta</taxon>
        <taxon>Tracheophyta</taxon>
        <taxon>Spermatophyta</taxon>
        <taxon>Magnoliopsida</taxon>
        <taxon>Liliopsida</taxon>
        <taxon>Poales</taxon>
        <taxon>Cyperaceae</taxon>
        <taxon>Cyperoideae</taxon>
        <taxon>Rhynchosporeae</taxon>
        <taxon>Rhynchospora</taxon>
    </lineage>
</organism>
<dbReference type="PANTHER" id="PTHR43437">
    <property type="entry name" value="HYDROXYACYL-THIOESTER DEHYDRATASE TYPE 2, MITOCHONDRIAL-RELATED"/>
    <property type="match status" value="1"/>
</dbReference>
<dbReference type="SUPFAM" id="SSF54637">
    <property type="entry name" value="Thioesterase/thiol ester dehydrase-isomerase"/>
    <property type="match status" value="1"/>
</dbReference>
<accession>A0AAV8F4B4</accession>
<dbReference type="EMBL" id="JAMFTS010000002">
    <property type="protein sequence ID" value="KAJ4785558.1"/>
    <property type="molecule type" value="Genomic_DNA"/>
</dbReference>
<comment type="caution">
    <text evidence="2">The sequence shown here is derived from an EMBL/GenBank/DDBJ whole genome shotgun (WGS) entry which is preliminary data.</text>
</comment>
<feature type="domain" description="MaoC-like" evidence="1">
    <location>
        <begin position="54"/>
        <end position="149"/>
    </location>
</feature>
<dbReference type="InterPro" id="IPR029069">
    <property type="entry name" value="HotDog_dom_sf"/>
</dbReference>
<dbReference type="InterPro" id="IPR050965">
    <property type="entry name" value="UPF0336/Enoyl-CoA_hydratase"/>
</dbReference>
<evidence type="ECO:0000313" key="2">
    <source>
        <dbReference type="EMBL" id="KAJ4785558.1"/>
    </source>
</evidence>
<evidence type="ECO:0000259" key="1">
    <source>
        <dbReference type="Pfam" id="PF01575"/>
    </source>
</evidence>
<dbReference type="InterPro" id="IPR002539">
    <property type="entry name" value="MaoC-like_dom"/>
</dbReference>
<dbReference type="Proteomes" id="UP001140206">
    <property type="component" value="Chromosome 2"/>
</dbReference>
<evidence type="ECO:0000313" key="3">
    <source>
        <dbReference type="Proteomes" id="UP001140206"/>
    </source>
</evidence>
<name>A0AAV8F4B4_9POAL</name>